<dbReference type="Proteomes" id="UP000198393">
    <property type="component" value="Unassembled WGS sequence"/>
</dbReference>
<evidence type="ECO:0000313" key="1">
    <source>
        <dbReference type="EMBL" id="SNS52675.1"/>
    </source>
</evidence>
<organism evidence="1 2">
    <name type="scientific">Ekhidna lutea</name>
    <dbReference type="NCBI Taxonomy" id="447679"/>
    <lineage>
        <taxon>Bacteria</taxon>
        <taxon>Pseudomonadati</taxon>
        <taxon>Bacteroidota</taxon>
        <taxon>Cytophagia</taxon>
        <taxon>Cytophagales</taxon>
        <taxon>Reichenbachiellaceae</taxon>
        <taxon>Ekhidna</taxon>
    </lineage>
</organism>
<gene>
    <name evidence="1" type="ORF">SAMN05421640_0525</name>
</gene>
<dbReference type="OrthoDB" id="5498726at2"/>
<sequence>MNITTIKNWAVALFSITILTSCGDDDPGIVINEPATYVFERNGESTVSFSGQTTRTLMAEEILSAFKDPTKSQQTIDAMFAHTEGSADFTNADLNVSDKSVRSKTAASSDLFSSNTALSAEIKSDFDSWIAEQVDTVFPNWELEASVGVAGQIQEAGGGSIRYVNGKGLELNQAFNKGLIGALFVDQIVNNYVSTSVLDAGNNVPENNAGVLSEGKSYTNMEHKWDEAYGYAYAKAADETDPNATLGENDSFLYKYIGRVEGDEDFTGIADEIYNAFKLGRAAIVAGDYEVRDVQAEIIREKISTVIAVRAVYYLQQGKAGLEQETVDYASVFHSLSEGLGFVYGLQFTRQPNSESPYFTNAEVNAMMDDLMTRNGFWDVSTTTLDDISNDIAAKFSFTVEEAGS</sequence>
<dbReference type="EMBL" id="FZPD01000001">
    <property type="protein sequence ID" value="SNS52675.1"/>
    <property type="molecule type" value="Genomic_DNA"/>
</dbReference>
<proteinExistence type="predicted"/>
<dbReference type="Pfam" id="PF16148">
    <property type="entry name" value="DUF4856"/>
    <property type="match status" value="1"/>
</dbReference>
<keyword evidence="2" id="KW-1185">Reference proteome</keyword>
<name>A0A239F779_EKHLU</name>
<evidence type="ECO:0008006" key="3">
    <source>
        <dbReference type="Google" id="ProtNLM"/>
    </source>
</evidence>
<dbReference type="InterPro" id="IPR032331">
    <property type="entry name" value="DUF4856"/>
</dbReference>
<dbReference type="PROSITE" id="PS51257">
    <property type="entry name" value="PROKAR_LIPOPROTEIN"/>
    <property type="match status" value="1"/>
</dbReference>
<protein>
    <recommendedName>
        <fullName evidence="3">DUF4856 domain-containing protein</fullName>
    </recommendedName>
</protein>
<dbReference type="AlphaFoldDB" id="A0A239F779"/>
<evidence type="ECO:0000313" key="2">
    <source>
        <dbReference type="Proteomes" id="UP000198393"/>
    </source>
</evidence>
<accession>A0A239F779</accession>
<reference evidence="1 2" key="1">
    <citation type="submission" date="2017-06" db="EMBL/GenBank/DDBJ databases">
        <authorList>
            <person name="Kim H.J."/>
            <person name="Triplett B.A."/>
        </authorList>
    </citation>
    <scope>NUCLEOTIDE SEQUENCE [LARGE SCALE GENOMIC DNA]</scope>
    <source>
        <strain evidence="1 2">DSM 19307</strain>
    </source>
</reference>